<dbReference type="PANTHER" id="PTHR36779:SF1">
    <property type="entry name" value="OS04G0600400 PROTEIN"/>
    <property type="match status" value="1"/>
</dbReference>
<keyword evidence="1" id="KW-0472">Membrane</keyword>
<keyword evidence="1" id="KW-1133">Transmembrane helix</keyword>
<protein>
    <submittedName>
        <fullName evidence="2">Uncharacterized protein</fullName>
    </submittedName>
</protein>
<accession>A0A6A1VU13</accession>
<gene>
    <name evidence="2" type="ORF">CJ030_MR4G007924</name>
</gene>
<feature type="transmembrane region" description="Helical" evidence="1">
    <location>
        <begin position="6"/>
        <end position="23"/>
    </location>
</feature>
<evidence type="ECO:0000313" key="2">
    <source>
        <dbReference type="EMBL" id="KAB1216253.1"/>
    </source>
</evidence>
<dbReference type="PANTHER" id="PTHR36779">
    <property type="entry name" value="OSJNBA0083N12.13 PROTEIN"/>
    <property type="match status" value="1"/>
</dbReference>
<reference evidence="2 3" key="1">
    <citation type="journal article" date="2019" name="Plant Biotechnol. J.">
        <title>The red bayberry genome and genetic basis of sex determination.</title>
        <authorList>
            <person name="Jia H.M."/>
            <person name="Jia H.J."/>
            <person name="Cai Q.L."/>
            <person name="Wang Y."/>
            <person name="Zhao H.B."/>
            <person name="Yang W.F."/>
            <person name="Wang G.Y."/>
            <person name="Li Y.H."/>
            <person name="Zhan D.L."/>
            <person name="Shen Y.T."/>
            <person name="Niu Q.F."/>
            <person name="Chang L."/>
            <person name="Qiu J."/>
            <person name="Zhao L."/>
            <person name="Xie H.B."/>
            <person name="Fu W.Y."/>
            <person name="Jin J."/>
            <person name="Li X.W."/>
            <person name="Jiao Y."/>
            <person name="Zhou C.C."/>
            <person name="Tu T."/>
            <person name="Chai C.Y."/>
            <person name="Gao J.L."/>
            <person name="Fan L.J."/>
            <person name="van de Weg E."/>
            <person name="Wang J.Y."/>
            <person name="Gao Z.S."/>
        </authorList>
    </citation>
    <scope>NUCLEOTIDE SEQUENCE [LARGE SCALE GENOMIC DNA]</scope>
    <source>
        <tissue evidence="2">Leaves</tissue>
    </source>
</reference>
<dbReference type="OrthoDB" id="1922696at2759"/>
<evidence type="ECO:0000256" key="1">
    <source>
        <dbReference type="SAM" id="Phobius"/>
    </source>
</evidence>
<keyword evidence="3" id="KW-1185">Reference proteome</keyword>
<organism evidence="2 3">
    <name type="scientific">Morella rubra</name>
    <name type="common">Chinese bayberry</name>
    <dbReference type="NCBI Taxonomy" id="262757"/>
    <lineage>
        <taxon>Eukaryota</taxon>
        <taxon>Viridiplantae</taxon>
        <taxon>Streptophyta</taxon>
        <taxon>Embryophyta</taxon>
        <taxon>Tracheophyta</taxon>
        <taxon>Spermatophyta</taxon>
        <taxon>Magnoliopsida</taxon>
        <taxon>eudicotyledons</taxon>
        <taxon>Gunneridae</taxon>
        <taxon>Pentapetalae</taxon>
        <taxon>rosids</taxon>
        <taxon>fabids</taxon>
        <taxon>Fagales</taxon>
        <taxon>Myricaceae</taxon>
        <taxon>Morella</taxon>
    </lineage>
</organism>
<evidence type="ECO:0000313" key="3">
    <source>
        <dbReference type="Proteomes" id="UP000516437"/>
    </source>
</evidence>
<keyword evidence="1" id="KW-0812">Transmembrane</keyword>
<proteinExistence type="predicted"/>
<dbReference type="Proteomes" id="UP000516437">
    <property type="component" value="Chromosome 4"/>
</dbReference>
<comment type="caution">
    <text evidence="2">The sequence shown here is derived from an EMBL/GenBank/DDBJ whole genome shotgun (WGS) entry which is preliminary data.</text>
</comment>
<dbReference type="AlphaFoldDB" id="A0A6A1VU13"/>
<name>A0A6A1VU13_9ROSI</name>
<sequence>MLAGVVTGFLTSLISISLFRLVYQMKSWLLHICLPRLLPRAVNTARLKHAGFLVVYFSVIGWLAIQYGEKLGLPEILTVLKT</sequence>
<dbReference type="EMBL" id="RXIC02000022">
    <property type="protein sequence ID" value="KAB1216253.1"/>
    <property type="molecule type" value="Genomic_DNA"/>
</dbReference>
<feature type="transmembrane region" description="Helical" evidence="1">
    <location>
        <begin position="44"/>
        <end position="65"/>
    </location>
</feature>